<evidence type="ECO:0000256" key="6">
    <source>
        <dbReference type="ARBA" id="ARBA00022840"/>
    </source>
</evidence>
<comment type="similarity">
    <text evidence="2">Belongs to the ABC transporter superfamily.</text>
</comment>
<dbReference type="PANTHER" id="PTHR43297:SF2">
    <property type="entry name" value="DIPEPTIDE TRANSPORT ATP-BINDING PROTEIN DPPD"/>
    <property type="match status" value="1"/>
</dbReference>
<dbReference type="InterPro" id="IPR050388">
    <property type="entry name" value="ABC_Ni/Peptide_Import"/>
</dbReference>
<dbReference type="SUPFAM" id="SSF52540">
    <property type="entry name" value="P-loop containing nucleoside triphosphate hydrolases"/>
    <property type="match status" value="2"/>
</dbReference>
<dbReference type="EMBL" id="PYGA01000002">
    <property type="protein sequence ID" value="PSL00294.1"/>
    <property type="molecule type" value="Genomic_DNA"/>
</dbReference>
<evidence type="ECO:0000256" key="2">
    <source>
        <dbReference type="ARBA" id="ARBA00005417"/>
    </source>
</evidence>
<dbReference type="GO" id="GO:0005524">
    <property type="term" value="F:ATP binding"/>
    <property type="evidence" value="ECO:0007669"/>
    <property type="project" value="UniProtKB-KW"/>
</dbReference>
<keyword evidence="7" id="KW-0472">Membrane</keyword>
<dbReference type="InterPro" id="IPR013563">
    <property type="entry name" value="Oligopep_ABC_C"/>
</dbReference>
<sequence length="572" mass="61696">MTALHDDAPDVAPVLGLDGLSVDFRLGGEWVPAVKGVSFGVRPGEILAVVGESGSGKSVSTMAVLGLLPPNTRRSGGIRLAERDLLRATVAEMLAVRGREVAMIFQEPMTALNPVYTVGEQIVEAIRCHQRVTKAAARKRAVELLTLVNMPEPEVRADSYPHQLSGGQRQRAMIAMAISGDPKVLIADEPTTALDVTVQAEILDLLRDLRHRLGSAIVVITHDMGVVADLADRVVVMREGEVVEEADVHTLFASPRHDYTRRLLDAVPHLGRTRTGAGRRPERAAARDSPADPGGGAADRDTTLVLDDVVLEYPGRLGRRGYRAVHGVSLDIERGEILGLVGESGSGKSTIGRAVVGLLRPVSGSIGVCGLGGRLNRAQRLRLSRTVAMVFQDPASSLNPRASIGDSIAEPFRLHRVLSGAPLTTRVGELLESVELPASWRDRYPHELSGGQRQRVGIARAIALEPELLIADEPTSALDVSVQARVLDLFLDLQQRLGFSALFISHDLAVVETLADRIAVLRDGRLVELGKREQVLHAPKEDYTRDLIAAAPVPDPVEQRRRRTARAGTDEV</sequence>
<dbReference type="InterPro" id="IPR003593">
    <property type="entry name" value="AAA+_ATPase"/>
</dbReference>
<dbReference type="PROSITE" id="PS50893">
    <property type="entry name" value="ABC_TRANSPORTER_2"/>
    <property type="match status" value="2"/>
</dbReference>
<dbReference type="CDD" id="cd03257">
    <property type="entry name" value="ABC_NikE_OppD_transporters"/>
    <property type="match status" value="2"/>
</dbReference>
<evidence type="ECO:0000259" key="9">
    <source>
        <dbReference type="PROSITE" id="PS50893"/>
    </source>
</evidence>
<dbReference type="Pfam" id="PF08352">
    <property type="entry name" value="oligo_HPY"/>
    <property type="match status" value="2"/>
</dbReference>
<reference evidence="10 11" key="1">
    <citation type="submission" date="2018-03" db="EMBL/GenBank/DDBJ databases">
        <title>Genomic Encyclopedia of Archaeal and Bacterial Type Strains, Phase II (KMG-II): from individual species to whole genera.</title>
        <authorList>
            <person name="Goeker M."/>
        </authorList>
    </citation>
    <scope>NUCLEOTIDE SEQUENCE [LARGE SCALE GENOMIC DNA]</scope>
    <source>
        <strain evidence="10 11">DSM 45312</strain>
    </source>
</reference>
<accession>A0A2P8DSV6</accession>
<dbReference type="OrthoDB" id="9809030at2"/>
<gene>
    <name evidence="10" type="ORF">CLV63_102421</name>
</gene>
<evidence type="ECO:0000313" key="10">
    <source>
        <dbReference type="EMBL" id="PSL00294.1"/>
    </source>
</evidence>
<dbReference type="InterPro" id="IPR003439">
    <property type="entry name" value="ABC_transporter-like_ATP-bd"/>
</dbReference>
<dbReference type="InterPro" id="IPR017871">
    <property type="entry name" value="ABC_transporter-like_CS"/>
</dbReference>
<dbReference type="Proteomes" id="UP000240542">
    <property type="component" value="Unassembled WGS sequence"/>
</dbReference>
<comment type="caution">
    <text evidence="10">The sequence shown here is derived from an EMBL/GenBank/DDBJ whole genome shotgun (WGS) entry which is preliminary data.</text>
</comment>
<keyword evidence="3" id="KW-0813">Transport</keyword>
<keyword evidence="11" id="KW-1185">Reference proteome</keyword>
<keyword evidence="5" id="KW-0547">Nucleotide-binding</keyword>
<keyword evidence="6 10" id="KW-0067">ATP-binding</keyword>
<evidence type="ECO:0000256" key="7">
    <source>
        <dbReference type="ARBA" id="ARBA00023136"/>
    </source>
</evidence>
<feature type="compositionally biased region" description="Basic and acidic residues" evidence="8">
    <location>
        <begin position="279"/>
        <end position="290"/>
    </location>
</feature>
<dbReference type="PROSITE" id="PS00211">
    <property type="entry name" value="ABC_TRANSPORTER_1"/>
    <property type="match status" value="2"/>
</dbReference>
<feature type="domain" description="ABC transporter" evidence="9">
    <location>
        <begin position="304"/>
        <end position="548"/>
    </location>
</feature>
<name>A0A2P8DSV6_9ACTN</name>
<dbReference type="RefSeq" id="WP_106581624.1">
    <property type="nucleotide sequence ID" value="NZ_PYGA01000002.1"/>
</dbReference>
<feature type="domain" description="ABC transporter" evidence="9">
    <location>
        <begin position="17"/>
        <end position="264"/>
    </location>
</feature>
<dbReference type="PANTHER" id="PTHR43297">
    <property type="entry name" value="OLIGOPEPTIDE TRANSPORT ATP-BINDING PROTEIN APPD"/>
    <property type="match status" value="1"/>
</dbReference>
<evidence type="ECO:0000256" key="1">
    <source>
        <dbReference type="ARBA" id="ARBA00004202"/>
    </source>
</evidence>
<dbReference type="NCBIfam" id="NF008453">
    <property type="entry name" value="PRK11308.1"/>
    <property type="match status" value="2"/>
</dbReference>
<evidence type="ECO:0000256" key="3">
    <source>
        <dbReference type="ARBA" id="ARBA00022448"/>
    </source>
</evidence>
<evidence type="ECO:0000256" key="4">
    <source>
        <dbReference type="ARBA" id="ARBA00022475"/>
    </source>
</evidence>
<feature type="region of interest" description="Disordered" evidence="8">
    <location>
        <begin position="270"/>
        <end position="300"/>
    </location>
</feature>
<feature type="region of interest" description="Disordered" evidence="8">
    <location>
        <begin position="553"/>
        <end position="572"/>
    </location>
</feature>
<keyword evidence="4" id="KW-1003">Cell membrane</keyword>
<dbReference type="InterPro" id="IPR027417">
    <property type="entry name" value="P-loop_NTPase"/>
</dbReference>
<evidence type="ECO:0000256" key="5">
    <source>
        <dbReference type="ARBA" id="ARBA00022741"/>
    </source>
</evidence>
<proteinExistence type="inferred from homology"/>
<dbReference type="SMART" id="SM00382">
    <property type="entry name" value="AAA"/>
    <property type="match status" value="2"/>
</dbReference>
<dbReference type="AlphaFoldDB" id="A0A2P8DSV6"/>
<protein>
    <submittedName>
        <fullName evidence="10">Peptide/nickel transport system ATP-binding protein</fullName>
    </submittedName>
</protein>
<dbReference type="Pfam" id="PF00005">
    <property type="entry name" value="ABC_tran"/>
    <property type="match status" value="2"/>
</dbReference>
<dbReference type="NCBIfam" id="NF007739">
    <property type="entry name" value="PRK10419.1"/>
    <property type="match status" value="2"/>
</dbReference>
<comment type="subcellular location">
    <subcellularLocation>
        <location evidence="1">Cell membrane</location>
        <topology evidence="1">Peripheral membrane protein</topology>
    </subcellularLocation>
</comment>
<dbReference type="Gene3D" id="3.40.50.300">
    <property type="entry name" value="P-loop containing nucleotide triphosphate hydrolases"/>
    <property type="match status" value="2"/>
</dbReference>
<evidence type="ECO:0000313" key="11">
    <source>
        <dbReference type="Proteomes" id="UP000240542"/>
    </source>
</evidence>
<dbReference type="GO" id="GO:0005886">
    <property type="term" value="C:plasma membrane"/>
    <property type="evidence" value="ECO:0007669"/>
    <property type="project" value="UniProtKB-SubCell"/>
</dbReference>
<evidence type="ECO:0000256" key="8">
    <source>
        <dbReference type="SAM" id="MobiDB-lite"/>
    </source>
</evidence>
<organism evidence="10 11">
    <name type="scientific">Murinocardiopsis flavida</name>
    <dbReference type="NCBI Taxonomy" id="645275"/>
    <lineage>
        <taxon>Bacteria</taxon>
        <taxon>Bacillati</taxon>
        <taxon>Actinomycetota</taxon>
        <taxon>Actinomycetes</taxon>
        <taxon>Streptosporangiales</taxon>
        <taxon>Nocardiopsidaceae</taxon>
        <taxon>Murinocardiopsis</taxon>
    </lineage>
</organism>
<dbReference type="FunFam" id="3.40.50.300:FF:000016">
    <property type="entry name" value="Oligopeptide ABC transporter ATP-binding component"/>
    <property type="match status" value="1"/>
</dbReference>
<dbReference type="GO" id="GO:0015833">
    <property type="term" value="P:peptide transport"/>
    <property type="evidence" value="ECO:0007669"/>
    <property type="project" value="InterPro"/>
</dbReference>
<dbReference type="GO" id="GO:0016887">
    <property type="term" value="F:ATP hydrolysis activity"/>
    <property type="evidence" value="ECO:0007669"/>
    <property type="project" value="InterPro"/>
</dbReference>